<protein>
    <submittedName>
        <fullName evidence="1">Uncharacterized protein</fullName>
    </submittedName>
</protein>
<reference evidence="1 2" key="1">
    <citation type="submission" date="2019-03" db="EMBL/GenBank/DDBJ databases">
        <title>Genomic Encyclopedia of Type Strains, Phase IV (KMG-IV): sequencing the most valuable type-strain genomes for metagenomic binning, comparative biology and taxonomic classification.</title>
        <authorList>
            <person name="Goeker M."/>
        </authorList>
    </citation>
    <scope>NUCLEOTIDE SEQUENCE [LARGE SCALE GENOMIC DNA]</scope>
    <source>
        <strain evidence="1 2">DSM 101688</strain>
    </source>
</reference>
<evidence type="ECO:0000313" key="2">
    <source>
        <dbReference type="Proteomes" id="UP000295304"/>
    </source>
</evidence>
<keyword evidence="2" id="KW-1185">Reference proteome</keyword>
<sequence>MRVQTALGIVNTIQLANANSKLSRMQNDLAYQAQQAFSQAQRQLQVEQVRQLIFDARVQWEEIENIATTDPIQAYVFSRSTNNLLQNISPEMLPEISDKEYLHKVSKYANSINANLERTLGQVALIKIDRSEELGEIIKQLSYMIFLVSSLDHVRSSFFGGAKKLRKKGLEQVLNVADEYGISELLENGQSLIEKYQNGRVKKSVLINEIKAQAKLMRGNGMDFIDKYLLTSLPHEIRLKNDIHGLDPMLEEAKSEQATIINDLLPGTTPASEAALANT</sequence>
<evidence type="ECO:0000313" key="1">
    <source>
        <dbReference type="EMBL" id="TCS61598.1"/>
    </source>
</evidence>
<dbReference type="AlphaFoldDB" id="A0A4R3J6X4"/>
<accession>A0A4R3J6X4</accession>
<organism evidence="1 2">
    <name type="scientific">Varunaivibrio sulfuroxidans</name>
    <dbReference type="NCBI Taxonomy" id="1773489"/>
    <lineage>
        <taxon>Bacteria</taxon>
        <taxon>Pseudomonadati</taxon>
        <taxon>Pseudomonadota</taxon>
        <taxon>Alphaproteobacteria</taxon>
        <taxon>Rhodospirillales</taxon>
        <taxon>Magnetovibrionaceae</taxon>
        <taxon>Varunaivibrio</taxon>
    </lineage>
</organism>
<comment type="caution">
    <text evidence="1">The sequence shown here is derived from an EMBL/GenBank/DDBJ whole genome shotgun (WGS) entry which is preliminary data.</text>
</comment>
<dbReference type="RefSeq" id="WP_132939318.1">
    <property type="nucleotide sequence ID" value="NZ_CP119676.1"/>
</dbReference>
<gene>
    <name evidence="1" type="ORF">EDD55_1074</name>
</gene>
<name>A0A4R3J6X4_9PROT</name>
<proteinExistence type="predicted"/>
<dbReference type="EMBL" id="SLZW01000007">
    <property type="protein sequence ID" value="TCS61598.1"/>
    <property type="molecule type" value="Genomic_DNA"/>
</dbReference>
<dbReference type="Proteomes" id="UP000295304">
    <property type="component" value="Unassembled WGS sequence"/>
</dbReference>